<dbReference type="EC" id="5.1.1.1" evidence="3 6"/>
<feature type="domain" description="Alanine racemase C-terminal" evidence="9">
    <location>
        <begin position="231"/>
        <end position="355"/>
    </location>
</feature>
<dbReference type="RefSeq" id="WP_211939035.1">
    <property type="nucleotide sequence ID" value="NZ_CP073078.1"/>
</dbReference>
<dbReference type="KEGG" id="caul:KCG34_03610"/>
<reference evidence="10" key="1">
    <citation type="submission" date="2021-04" db="EMBL/GenBank/DDBJ databases">
        <title>The complete genome sequence of Caulobacter sp. S6.</title>
        <authorList>
            <person name="Tang Y."/>
            <person name="Ouyang W."/>
            <person name="Liu Q."/>
            <person name="Huang B."/>
            <person name="Guo Z."/>
            <person name="Lei P."/>
        </authorList>
    </citation>
    <scope>NUCLEOTIDE SEQUENCE</scope>
    <source>
        <strain evidence="10">S6</strain>
    </source>
</reference>
<evidence type="ECO:0000256" key="5">
    <source>
        <dbReference type="ARBA" id="ARBA00023235"/>
    </source>
</evidence>
<feature type="modified residue" description="N6-(pyridoxal phosphate)lysine" evidence="6 7">
    <location>
        <position position="36"/>
    </location>
</feature>
<dbReference type="InterPro" id="IPR009006">
    <property type="entry name" value="Ala_racemase/Decarboxylase_C"/>
</dbReference>
<dbReference type="GO" id="GO:0030632">
    <property type="term" value="P:D-alanine biosynthetic process"/>
    <property type="evidence" value="ECO:0007669"/>
    <property type="project" value="UniProtKB-UniRule"/>
</dbReference>
<dbReference type="Pfam" id="PF01168">
    <property type="entry name" value="Ala_racemase_N"/>
    <property type="match status" value="1"/>
</dbReference>
<dbReference type="InterPro" id="IPR011079">
    <property type="entry name" value="Ala_racemase_C"/>
</dbReference>
<dbReference type="InterPro" id="IPR029066">
    <property type="entry name" value="PLP-binding_barrel"/>
</dbReference>
<sequence>MSAFQARLTVDLDALAANFALLRRLAGAAEVAPVVKAGAYGLGSAPVARRLQAEGAKSFFVARLTEGETLRGALGEGASIYVLDGCPAGSAERLIASRLTPVLNSLEQVEAWSAARGGPCVLHVDTGLNRLGLRKDEAEGLAKAQSAQGGLEIAVIMSHLSCGASHDHPMNHRQAESFAAIRALFPDARASLANSGGLFHGGGFLHDLVRPGITLYGGGPFDHADPRIAPVVTLEAPVLQVRDVPAGESVGYDGGFTAPRAMKVAILAAGHADGLLRAQSPAGWAVFDGLRRSFVGRVSMDLIAVDVSEDQAPRAGDMVQMIGPDVLIDEVAAASGTIAYEILTRLGDRFETIYKGAVQ</sequence>
<feature type="active site" description="Proton acceptor; specific for L-alanine" evidence="6">
    <location>
        <position position="252"/>
    </location>
</feature>
<name>A0A975G0R1_9CAUL</name>
<dbReference type="Pfam" id="PF00842">
    <property type="entry name" value="Ala_racemase_C"/>
    <property type="match status" value="1"/>
</dbReference>
<dbReference type="SUPFAM" id="SSF51419">
    <property type="entry name" value="PLP-binding barrel"/>
    <property type="match status" value="1"/>
</dbReference>
<evidence type="ECO:0000256" key="2">
    <source>
        <dbReference type="ARBA" id="ARBA00001933"/>
    </source>
</evidence>
<dbReference type="SUPFAM" id="SSF50621">
    <property type="entry name" value="Alanine racemase C-terminal domain-like"/>
    <property type="match status" value="1"/>
</dbReference>
<dbReference type="PRINTS" id="PR00992">
    <property type="entry name" value="ALARACEMASE"/>
</dbReference>
<feature type="binding site" evidence="6 8">
    <location>
        <position position="300"/>
    </location>
    <ligand>
        <name>substrate</name>
    </ligand>
</feature>
<dbReference type="HAMAP" id="MF_01201">
    <property type="entry name" value="Ala_racemase"/>
    <property type="match status" value="1"/>
</dbReference>
<dbReference type="Proteomes" id="UP000676409">
    <property type="component" value="Chromosome"/>
</dbReference>
<dbReference type="EMBL" id="CP073078">
    <property type="protein sequence ID" value="QUD88985.1"/>
    <property type="molecule type" value="Genomic_DNA"/>
</dbReference>
<evidence type="ECO:0000313" key="10">
    <source>
        <dbReference type="EMBL" id="QUD88985.1"/>
    </source>
</evidence>
<dbReference type="InterPro" id="IPR001608">
    <property type="entry name" value="Ala_racemase_N"/>
</dbReference>
<evidence type="ECO:0000256" key="4">
    <source>
        <dbReference type="ARBA" id="ARBA00022898"/>
    </source>
</evidence>
<comment type="cofactor">
    <cofactor evidence="2 6 7">
        <name>pyridoxal 5'-phosphate</name>
        <dbReference type="ChEBI" id="CHEBI:597326"/>
    </cofactor>
</comment>
<organism evidence="10 11">
    <name type="scientific">Phenylobacterium montanum</name>
    <dbReference type="NCBI Taxonomy" id="2823693"/>
    <lineage>
        <taxon>Bacteria</taxon>
        <taxon>Pseudomonadati</taxon>
        <taxon>Pseudomonadota</taxon>
        <taxon>Alphaproteobacteria</taxon>
        <taxon>Caulobacterales</taxon>
        <taxon>Caulobacteraceae</taxon>
        <taxon>Phenylobacterium</taxon>
    </lineage>
</organism>
<dbReference type="InterPro" id="IPR000821">
    <property type="entry name" value="Ala_racemase"/>
</dbReference>
<protein>
    <recommendedName>
        <fullName evidence="3 6">Alanine racemase</fullName>
        <ecNumber evidence="3 6">5.1.1.1</ecNumber>
    </recommendedName>
</protein>
<dbReference type="NCBIfam" id="TIGR00492">
    <property type="entry name" value="alr"/>
    <property type="match status" value="1"/>
</dbReference>
<feature type="active site" description="Proton acceptor; specific for D-alanine" evidence="6">
    <location>
        <position position="36"/>
    </location>
</feature>
<dbReference type="PANTHER" id="PTHR30511:SF0">
    <property type="entry name" value="ALANINE RACEMASE, CATABOLIC-RELATED"/>
    <property type="match status" value="1"/>
</dbReference>
<evidence type="ECO:0000256" key="8">
    <source>
        <dbReference type="PIRSR" id="PIRSR600821-52"/>
    </source>
</evidence>
<evidence type="ECO:0000256" key="1">
    <source>
        <dbReference type="ARBA" id="ARBA00000316"/>
    </source>
</evidence>
<dbReference type="GO" id="GO:0005829">
    <property type="term" value="C:cytosol"/>
    <property type="evidence" value="ECO:0007669"/>
    <property type="project" value="TreeGrafter"/>
</dbReference>
<dbReference type="AlphaFoldDB" id="A0A975G0R1"/>
<comment type="similarity">
    <text evidence="6">Belongs to the alanine racemase family.</text>
</comment>
<keyword evidence="5 6" id="KW-0413">Isomerase</keyword>
<evidence type="ECO:0000256" key="3">
    <source>
        <dbReference type="ARBA" id="ARBA00013089"/>
    </source>
</evidence>
<gene>
    <name evidence="10" type="primary">alr</name>
    <name evidence="10" type="ORF">KCG34_03610</name>
</gene>
<dbReference type="Gene3D" id="2.40.37.10">
    <property type="entry name" value="Lyase, Ornithine Decarboxylase, Chain A, domain 1"/>
    <property type="match status" value="1"/>
</dbReference>
<dbReference type="GO" id="GO:0030170">
    <property type="term" value="F:pyridoxal phosphate binding"/>
    <property type="evidence" value="ECO:0007669"/>
    <property type="project" value="UniProtKB-UniRule"/>
</dbReference>
<dbReference type="SMART" id="SM01005">
    <property type="entry name" value="Ala_racemase_C"/>
    <property type="match status" value="1"/>
</dbReference>
<keyword evidence="11" id="KW-1185">Reference proteome</keyword>
<proteinExistence type="inferred from homology"/>
<comment type="function">
    <text evidence="6">Catalyzes the interconversion of L-alanine and D-alanine. May also act on other amino acids.</text>
</comment>
<evidence type="ECO:0000256" key="6">
    <source>
        <dbReference type="HAMAP-Rule" id="MF_01201"/>
    </source>
</evidence>
<dbReference type="CDD" id="cd00430">
    <property type="entry name" value="PLPDE_III_AR"/>
    <property type="match status" value="1"/>
</dbReference>
<evidence type="ECO:0000256" key="7">
    <source>
        <dbReference type="PIRSR" id="PIRSR600821-50"/>
    </source>
</evidence>
<feature type="binding site" evidence="6 8">
    <location>
        <position position="130"/>
    </location>
    <ligand>
        <name>substrate</name>
    </ligand>
</feature>
<comment type="pathway">
    <text evidence="6">Amino-acid biosynthesis; D-alanine biosynthesis; D-alanine from L-alanine: step 1/1.</text>
</comment>
<dbReference type="PANTHER" id="PTHR30511">
    <property type="entry name" value="ALANINE RACEMASE"/>
    <property type="match status" value="1"/>
</dbReference>
<keyword evidence="4 6" id="KW-0663">Pyridoxal phosphate</keyword>
<evidence type="ECO:0000259" key="9">
    <source>
        <dbReference type="SMART" id="SM01005"/>
    </source>
</evidence>
<comment type="catalytic activity">
    <reaction evidence="1 6">
        <text>L-alanine = D-alanine</text>
        <dbReference type="Rhea" id="RHEA:20249"/>
        <dbReference type="ChEBI" id="CHEBI:57416"/>
        <dbReference type="ChEBI" id="CHEBI:57972"/>
        <dbReference type="EC" id="5.1.1.1"/>
    </reaction>
</comment>
<dbReference type="Gene3D" id="3.20.20.10">
    <property type="entry name" value="Alanine racemase"/>
    <property type="match status" value="1"/>
</dbReference>
<evidence type="ECO:0000313" key="11">
    <source>
        <dbReference type="Proteomes" id="UP000676409"/>
    </source>
</evidence>
<dbReference type="GO" id="GO:0008784">
    <property type="term" value="F:alanine racemase activity"/>
    <property type="evidence" value="ECO:0007669"/>
    <property type="project" value="UniProtKB-UniRule"/>
</dbReference>
<accession>A0A975G0R1</accession>